<reference evidence="4" key="1">
    <citation type="journal article" date="2021" name="PeerJ">
        <title>Extensive microbial diversity within the chicken gut microbiome revealed by metagenomics and culture.</title>
        <authorList>
            <person name="Gilroy R."/>
            <person name="Ravi A."/>
            <person name="Getino M."/>
            <person name="Pursley I."/>
            <person name="Horton D.L."/>
            <person name="Alikhan N.F."/>
            <person name="Baker D."/>
            <person name="Gharbi K."/>
            <person name="Hall N."/>
            <person name="Watson M."/>
            <person name="Adriaenssens E.M."/>
            <person name="Foster-Nyarko E."/>
            <person name="Jarju S."/>
            <person name="Secka A."/>
            <person name="Antonio M."/>
            <person name="Oren A."/>
            <person name="Chaudhuri R.R."/>
            <person name="La Ragione R."/>
            <person name="Hildebrand F."/>
            <person name="Pallen M.J."/>
        </authorList>
    </citation>
    <scope>NUCLEOTIDE SEQUENCE</scope>
    <source>
        <strain evidence="4">14975</strain>
    </source>
</reference>
<evidence type="ECO:0000313" key="4">
    <source>
        <dbReference type="EMBL" id="HIX19136.1"/>
    </source>
</evidence>
<evidence type="ECO:0000313" key="5">
    <source>
        <dbReference type="Proteomes" id="UP000823964"/>
    </source>
</evidence>
<evidence type="ECO:0000259" key="3">
    <source>
        <dbReference type="Pfam" id="PF09850"/>
    </source>
</evidence>
<feature type="transmembrane region" description="Helical" evidence="2">
    <location>
        <begin position="183"/>
        <end position="205"/>
    </location>
</feature>
<accession>A0A9D1V9R1</accession>
<protein>
    <submittedName>
        <fullName evidence="4">DotU family type IV/VI secretion system protein</fullName>
    </submittedName>
</protein>
<keyword evidence="2" id="KW-0812">Transmembrane</keyword>
<evidence type="ECO:0000256" key="1">
    <source>
        <dbReference type="SAM" id="MobiDB-lite"/>
    </source>
</evidence>
<reference evidence="4" key="2">
    <citation type="submission" date="2021-04" db="EMBL/GenBank/DDBJ databases">
        <authorList>
            <person name="Gilroy R."/>
        </authorList>
    </citation>
    <scope>NUCLEOTIDE SEQUENCE</scope>
    <source>
        <strain evidence="4">14975</strain>
    </source>
</reference>
<evidence type="ECO:0000256" key="2">
    <source>
        <dbReference type="SAM" id="Phobius"/>
    </source>
</evidence>
<dbReference type="InterPro" id="IPR017732">
    <property type="entry name" value="T4/T6SS_DotU"/>
</dbReference>
<feature type="region of interest" description="Disordered" evidence="1">
    <location>
        <begin position="240"/>
        <end position="324"/>
    </location>
</feature>
<feature type="compositionally biased region" description="Low complexity" evidence="1">
    <location>
        <begin position="280"/>
        <end position="310"/>
    </location>
</feature>
<keyword evidence="2" id="KW-1133">Transmembrane helix</keyword>
<sequence length="324" mass="36026">MTLCELFTPLISYMVSCRSEAARGKAPEQELLMSHLMREMARIRKTGAASRELNQEALEDACRYTAFYIDYMVHEGAFPYARQWQDVGRSRYNELAGDEKFFDYMRRWLEEDTPQAREHLRLMYDMVASGFSGSLGRRSVRLEELMRRTAEILAIMPEEEATRTLFGQQAESPARLASPRNPVLRGLCICGIGAAALVLACIYYLHSYRSATDSLRHELSETQKLIEAKAMRHALNADTLVAVRERKQPRDANAENKADLAPAPRALPSPQPSAAPPQQTPQMTSTAPSDGSTQAAPAAPPAEESGTEPAPDNKEQTSSSAETK</sequence>
<feature type="domain" description="Type IV / VI secretion system DotU" evidence="3">
    <location>
        <begin position="3"/>
        <end position="204"/>
    </location>
</feature>
<dbReference type="InterPro" id="IPR038522">
    <property type="entry name" value="T4/T6SS_DotU_sf"/>
</dbReference>
<comment type="caution">
    <text evidence="4">The sequence shown here is derived from an EMBL/GenBank/DDBJ whole genome shotgun (WGS) entry which is preliminary data.</text>
</comment>
<feature type="compositionally biased region" description="Basic and acidic residues" evidence="1">
    <location>
        <begin position="243"/>
        <end position="258"/>
    </location>
</feature>
<name>A0A9D1V9R1_9BACT</name>
<keyword evidence="2" id="KW-0472">Membrane</keyword>
<dbReference type="Proteomes" id="UP000823964">
    <property type="component" value="Unassembled WGS sequence"/>
</dbReference>
<organism evidence="4 5">
    <name type="scientific">Candidatus Akkermansia intestinigallinarum</name>
    <dbReference type="NCBI Taxonomy" id="2838431"/>
    <lineage>
        <taxon>Bacteria</taxon>
        <taxon>Pseudomonadati</taxon>
        <taxon>Verrucomicrobiota</taxon>
        <taxon>Verrucomicrobiia</taxon>
        <taxon>Verrucomicrobiales</taxon>
        <taxon>Akkermansiaceae</taxon>
        <taxon>Akkermansia</taxon>
    </lineage>
</organism>
<dbReference type="EMBL" id="DXFQ01000013">
    <property type="protein sequence ID" value="HIX19136.1"/>
    <property type="molecule type" value="Genomic_DNA"/>
</dbReference>
<dbReference type="Gene3D" id="1.25.40.590">
    <property type="entry name" value="Type IV / VI secretion system, DotU"/>
    <property type="match status" value="1"/>
</dbReference>
<dbReference type="AlphaFoldDB" id="A0A9D1V9R1"/>
<dbReference type="Pfam" id="PF09850">
    <property type="entry name" value="DotU"/>
    <property type="match status" value="1"/>
</dbReference>
<gene>
    <name evidence="4" type="ORF">H9862_00865</name>
</gene>
<feature type="compositionally biased region" description="Pro residues" evidence="1">
    <location>
        <begin position="265"/>
        <end position="279"/>
    </location>
</feature>
<proteinExistence type="predicted"/>